<keyword evidence="5" id="KW-1185">Reference proteome</keyword>
<keyword evidence="2" id="KW-0812">Transmembrane</keyword>
<evidence type="ECO:0000259" key="3">
    <source>
        <dbReference type="Pfam" id="PF13845"/>
    </source>
</evidence>
<organism evidence="4 5">
    <name type="scientific">Nocardioides vastitatis</name>
    <dbReference type="NCBI Taxonomy" id="2568655"/>
    <lineage>
        <taxon>Bacteria</taxon>
        <taxon>Bacillati</taxon>
        <taxon>Actinomycetota</taxon>
        <taxon>Actinomycetes</taxon>
        <taxon>Propionibacteriales</taxon>
        <taxon>Nocardioidaceae</taxon>
        <taxon>Nocardioides</taxon>
    </lineage>
</organism>
<evidence type="ECO:0000256" key="2">
    <source>
        <dbReference type="SAM" id="Phobius"/>
    </source>
</evidence>
<dbReference type="Proteomes" id="UP001596072">
    <property type="component" value="Unassembled WGS sequence"/>
</dbReference>
<feature type="domain" description="Septum formation-related" evidence="3">
    <location>
        <begin position="172"/>
        <end position="261"/>
    </location>
</feature>
<feature type="transmembrane region" description="Helical" evidence="2">
    <location>
        <begin position="66"/>
        <end position="89"/>
    </location>
</feature>
<evidence type="ECO:0000313" key="5">
    <source>
        <dbReference type="Proteomes" id="UP001596072"/>
    </source>
</evidence>
<dbReference type="RefSeq" id="WP_136436694.1">
    <property type="nucleotide sequence ID" value="NZ_JBHSNS010000005.1"/>
</dbReference>
<feature type="region of interest" description="Disordered" evidence="1">
    <location>
        <begin position="1"/>
        <end position="54"/>
    </location>
</feature>
<dbReference type="Pfam" id="PF13845">
    <property type="entry name" value="Septum_form"/>
    <property type="match status" value="1"/>
</dbReference>
<keyword evidence="2" id="KW-0472">Membrane</keyword>
<reference evidence="5" key="1">
    <citation type="journal article" date="2019" name="Int. J. Syst. Evol. Microbiol.">
        <title>The Global Catalogue of Microorganisms (GCM) 10K type strain sequencing project: providing services to taxonomists for standard genome sequencing and annotation.</title>
        <authorList>
            <consortium name="The Broad Institute Genomics Platform"/>
            <consortium name="The Broad Institute Genome Sequencing Center for Infectious Disease"/>
            <person name="Wu L."/>
            <person name="Ma J."/>
        </authorList>
    </citation>
    <scope>NUCLEOTIDE SEQUENCE [LARGE SCALE GENOMIC DNA]</scope>
    <source>
        <strain evidence="5">YIM 94188</strain>
    </source>
</reference>
<proteinExistence type="predicted"/>
<dbReference type="InterPro" id="IPR026004">
    <property type="entry name" value="Septum_form"/>
</dbReference>
<gene>
    <name evidence="4" type="ORF">ACFPQB_11900</name>
</gene>
<name>A0ABW0ZHT1_9ACTN</name>
<keyword evidence="2" id="KW-1133">Transmembrane helix</keyword>
<evidence type="ECO:0000313" key="4">
    <source>
        <dbReference type="EMBL" id="MFC5729622.1"/>
    </source>
</evidence>
<protein>
    <submittedName>
        <fullName evidence="4">Septum formation family protein</fullName>
    </submittedName>
</protein>
<dbReference type="EMBL" id="JBHSNS010000005">
    <property type="protein sequence ID" value="MFC5729622.1"/>
    <property type="molecule type" value="Genomic_DNA"/>
</dbReference>
<sequence length="275" mass="30238">MSDQGLTPPGPPVEPEPPWRTDPPAGRPPHGGPPPDPYGPAYDNPYNQPMAGLGAARRPADRGLGWTGFGLAMTICLPCLPLVGLVIAIITLARGKFEPRWLAVLAVVIGLTFSAVQALLAPDMIEAFREGVEEGIEAGMENPDGDDDTVLSTKLRTGDCFNDAVLKGLDEEETADAGEVEVVPCDQPHDFEVYATIVVEGQRFPGNKVIEQRIQECVPAFRKFVGVSYQDSRYEIYQYLPNRRSWKYADDRTISCVIAHPKLKKLTRSLRNVRR</sequence>
<evidence type="ECO:0000256" key="1">
    <source>
        <dbReference type="SAM" id="MobiDB-lite"/>
    </source>
</evidence>
<feature type="compositionally biased region" description="Pro residues" evidence="1">
    <location>
        <begin position="8"/>
        <end position="38"/>
    </location>
</feature>
<accession>A0ABW0ZHT1</accession>
<feature type="transmembrane region" description="Helical" evidence="2">
    <location>
        <begin position="101"/>
        <end position="120"/>
    </location>
</feature>
<comment type="caution">
    <text evidence="4">The sequence shown here is derived from an EMBL/GenBank/DDBJ whole genome shotgun (WGS) entry which is preliminary data.</text>
</comment>